<feature type="domain" description="NfeD-like C-terminal" evidence="2">
    <location>
        <begin position="99"/>
        <end position="153"/>
    </location>
</feature>
<gene>
    <name evidence="3" type="ORF">SAMN04488530_1083</name>
</gene>
<keyword evidence="1" id="KW-0472">Membrane</keyword>
<reference evidence="4" key="1">
    <citation type="submission" date="2016-11" db="EMBL/GenBank/DDBJ databases">
        <authorList>
            <person name="Varghese N."/>
            <person name="Submissions S."/>
        </authorList>
    </citation>
    <scope>NUCLEOTIDE SEQUENCE [LARGE SCALE GENOMIC DNA]</scope>
    <source>
        <strain evidence="4">DSM 2635</strain>
    </source>
</reference>
<organism evidence="3 4">
    <name type="scientific">Asaccharospora irregularis DSM 2635</name>
    <dbReference type="NCBI Taxonomy" id="1121321"/>
    <lineage>
        <taxon>Bacteria</taxon>
        <taxon>Bacillati</taxon>
        <taxon>Bacillota</taxon>
        <taxon>Clostridia</taxon>
        <taxon>Peptostreptococcales</taxon>
        <taxon>Peptostreptococcaceae</taxon>
        <taxon>Asaccharospora</taxon>
    </lineage>
</organism>
<keyword evidence="1" id="KW-0812">Transmembrane</keyword>
<keyword evidence="1" id="KW-1133">Transmembrane helix</keyword>
<dbReference type="AlphaFoldDB" id="A0A1M5MTE3"/>
<name>A0A1M5MTE3_9FIRM</name>
<sequence length="158" mass="17932">MFGLYDEVLIGSINIFKIVGIFFIVYGIVFIALERYWGLPWFYSIDQINGSINGFIVVLIGWVLVSNNIKYGIIIGIILLTLVIVELKIVFSLIRKKEKAFVGKKGIVTKEIKFKGKATFEGKEYRVFSDSEYIPKDENVVISKLRGGQIVVRGEKCL</sequence>
<dbReference type="SUPFAM" id="SSF141322">
    <property type="entry name" value="NfeD domain-like"/>
    <property type="match status" value="1"/>
</dbReference>
<evidence type="ECO:0000256" key="1">
    <source>
        <dbReference type="SAM" id="Phobius"/>
    </source>
</evidence>
<feature type="transmembrane region" description="Helical" evidence="1">
    <location>
        <begin position="71"/>
        <end position="94"/>
    </location>
</feature>
<feature type="transmembrane region" description="Helical" evidence="1">
    <location>
        <begin position="45"/>
        <end position="65"/>
    </location>
</feature>
<dbReference type="RefSeq" id="WP_073124921.1">
    <property type="nucleotide sequence ID" value="NZ_BAABCH010000002.1"/>
</dbReference>
<dbReference type="InterPro" id="IPR002810">
    <property type="entry name" value="NfeD-like_C"/>
</dbReference>
<dbReference type="STRING" id="1121321.SAMN04488530_1083"/>
<evidence type="ECO:0000259" key="2">
    <source>
        <dbReference type="Pfam" id="PF01957"/>
    </source>
</evidence>
<accession>A0A1M5MTE3</accession>
<dbReference type="EMBL" id="FQWX01000008">
    <property type="protein sequence ID" value="SHG80402.1"/>
    <property type="molecule type" value="Genomic_DNA"/>
</dbReference>
<evidence type="ECO:0000313" key="4">
    <source>
        <dbReference type="Proteomes" id="UP000243255"/>
    </source>
</evidence>
<dbReference type="OrthoDB" id="9802195at2"/>
<dbReference type="Pfam" id="PF01957">
    <property type="entry name" value="NfeD"/>
    <property type="match status" value="1"/>
</dbReference>
<keyword evidence="4" id="KW-1185">Reference proteome</keyword>
<dbReference type="Proteomes" id="UP000243255">
    <property type="component" value="Unassembled WGS sequence"/>
</dbReference>
<dbReference type="Gene3D" id="2.40.50.140">
    <property type="entry name" value="Nucleic acid-binding proteins"/>
    <property type="match status" value="1"/>
</dbReference>
<protein>
    <recommendedName>
        <fullName evidence="2">NfeD-like C-terminal domain-containing protein</fullName>
    </recommendedName>
</protein>
<dbReference type="InterPro" id="IPR012340">
    <property type="entry name" value="NA-bd_OB-fold"/>
</dbReference>
<proteinExistence type="predicted"/>
<feature type="transmembrane region" description="Helical" evidence="1">
    <location>
        <begin position="12"/>
        <end position="33"/>
    </location>
</feature>
<evidence type="ECO:0000313" key="3">
    <source>
        <dbReference type="EMBL" id="SHG80402.1"/>
    </source>
</evidence>